<gene>
    <name evidence="2" type="ORF">C0Q70_03983</name>
</gene>
<protein>
    <submittedName>
        <fullName evidence="2">Uncharacterized protein</fullName>
    </submittedName>
</protein>
<dbReference type="AlphaFoldDB" id="A0A2T7PUC0"/>
<reference evidence="2 3" key="1">
    <citation type="submission" date="2018-04" db="EMBL/GenBank/DDBJ databases">
        <title>The genome of golden apple snail Pomacea canaliculata provides insight into stress tolerance and invasive adaptation.</title>
        <authorList>
            <person name="Liu C."/>
            <person name="Liu B."/>
            <person name="Ren Y."/>
            <person name="Zhang Y."/>
            <person name="Wang H."/>
            <person name="Li S."/>
            <person name="Jiang F."/>
            <person name="Yin L."/>
            <person name="Zhang G."/>
            <person name="Qian W."/>
            <person name="Fan W."/>
        </authorList>
    </citation>
    <scope>NUCLEOTIDE SEQUENCE [LARGE SCALE GENOMIC DNA]</scope>
    <source>
        <strain evidence="2">SZHN2017</strain>
        <tissue evidence="2">Muscle</tissue>
    </source>
</reference>
<proteinExistence type="predicted"/>
<dbReference type="Proteomes" id="UP000245119">
    <property type="component" value="Linkage Group LG2"/>
</dbReference>
<accession>A0A2T7PUC0</accession>
<dbReference type="OrthoDB" id="10648332at2759"/>
<feature type="compositionally biased region" description="Acidic residues" evidence="1">
    <location>
        <begin position="882"/>
        <end position="891"/>
    </location>
</feature>
<feature type="compositionally biased region" description="Basic and acidic residues" evidence="1">
    <location>
        <begin position="245"/>
        <end position="265"/>
    </location>
</feature>
<feature type="compositionally biased region" description="Low complexity" evidence="1">
    <location>
        <begin position="500"/>
        <end position="513"/>
    </location>
</feature>
<comment type="caution">
    <text evidence="2">The sequence shown here is derived from an EMBL/GenBank/DDBJ whole genome shotgun (WGS) entry which is preliminary data.</text>
</comment>
<sequence>MARAGRSTTSQWMGDNTQSQDFVPFARQQYLLINLLDDFKRVMEPRDDEFVDQLITSCALHVEDRGEVCDPLCTNRDRVYRLWDRLKRVPPSKFFDIVVPLLQTMYPHLVSLAMPEDKDLPEMCLRDVVLNVLHFDDIADDLLKNKIIKIIDHGDTKHKGPLTMKWAHLLNILKQKARSSKCEKLSEIFAKHLIKYEISVPPDLSYQLSCGLPCTCSDEVDGNYHSKLGGLRCLLSCFMPTGHKKSTERTPGRRQQKQQEKCDIPDGLRRSLASEGLTTSRARVPNGGTLPSSSSFSSLFATVKSADRFYWGQPSRVQEPCEYVVDDYSTPALPAERYRGLMVSNNSFLSTTDVSEREFEPRSRTVSVSSHFSGSSAVFGTNRTSLRARNFFFPSTSDVSKRDFEPRSRTMSVSSHFSGSSAVFGTERTSLRARNSFPSTSYVSERGFEPQSRPMSDNIYFSGSSAAFGTERTSLRARNSFPSTSYVSERGFEPQSRPMSDSSHFSGSSAAFGTERTSLRARNSFPSTSYVSERGFEPQSRPMSDSSHFSGSSAAFGTERTSLRARNTFPSTSYHLRPIYSLGHQCEIPGMYDRTVTGDVPFARQQTYLRNILQKFKEMVDPLTDDIVDILITKGVLKIGANQEFTESACPVQQERARRLWQLLLYVPPSKFFNIVVPLLERFRSTFKTIGASMSEIHEMCFRCVVVAVIPLEDIADELCENNFLKLPAYKDLHDKNVLLTDRWQKFFRMISTTEQIEVLEVFRRHLEKHEIPEPEDLKQHLKQSTLCLCQEKPQRSKWSCSDCTEEPMEVNAASGGVDEDMSEYFADCLPALRGVHSDRVDGATWVTDHIYENWPLTPLSLDIEIPSDSDDDFPTYLSLENDSDSSEDFD</sequence>
<feature type="region of interest" description="Disordered" evidence="1">
    <location>
        <begin position="872"/>
        <end position="891"/>
    </location>
</feature>
<evidence type="ECO:0000256" key="1">
    <source>
        <dbReference type="SAM" id="MobiDB-lite"/>
    </source>
</evidence>
<dbReference type="EMBL" id="PZQS01000002">
    <property type="protein sequence ID" value="PVD36990.1"/>
    <property type="molecule type" value="Genomic_DNA"/>
</dbReference>
<feature type="region of interest" description="Disordered" evidence="1">
    <location>
        <begin position="243"/>
        <end position="265"/>
    </location>
</feature>
<evidence type="ECO:0000313" key="2">
    <source>
        <dbReference type="EMBL" id="PVD36990.1"/>
    </source>
</evidence>
<feature type="compositionally biased region" description="Polar residues" evidence="1">
    <location>
        <begin position="520"/>
        <end position="531"/>
    </location>
</feature>
<name>A0A2T7PUC0_POMCA</name>
<organism evidence="2 3">
    <name type="scientific">Pomacea canaliculata</name>
    <name type="common">Golden apple snail</name>
    <dbReference type="NCBI Taxonomy" id="400727"/>
    <lineage>
        <taxon>Eukaryota</taxon>
        <taxon>Metazoa</taxon>
        <taxon>Spiralia</taxon>
        <taxon>Lophotrochozoa</taxon>
        <taxon>Mollusca</taxon>
        <taxon>Gastropoda</taxon>
        <taxon>Caenogastropoda</taxon>
        <taxon>Architaenioglossa</taxon>
        <taxon>Ampullarioidea</taxon>
        <taxon>Ampullariidae</taxon>
        <taxon>Pomacea</taxon>
    </lineage>
</organism>
<feature type="region of interest" description="Disordered" evidence="1">
    <location>
        <begin position="275"/>
        <end position="294"/>
    </location>
</feature>
<feature type="region of interest" description="Disordered" evidence="1">
    <location>
        <begin position="483"/>
        <end position="552"/>
    </location>
</feature>
<keyword evidence="3" id="KW-1185">Reference proteome</keyword>
<evidence type="ECO:0000313" key="3">
    <source>
        <dbReference type="Proteomes" id="UP000245119"/>
    </source>
</evidence>